<dbReference type="EMBL" id="GEEE01017402">
    <property type="protein sequence ID" value="JAP45823.1"/>
    <property type="molecule type" value="Transcribed_RNA"/>
</dbReference>
<feature type="transmembrane region" description="Helical" evidence="2">
    <location>
        <begin position="142"/>
        <end position="166"/>
    </location>
</feature>
<feature type="transmembrane region" description="Helical" evidence="2">
    <location>
        <begin position="241"/>
        <end position="263"/>
    </location>
</feature>
<feature type="transmembrane region" description="Helical" evidence="2">
    <location>
        <begin position="15"/>
        <end position="32"/>
    </location>
</feature>
<feature type="transmembrane region" description="Helical" evidence="2">
    <location>
        <begin position="38"/>
        <end position="63"/>
    </location>
</feature>
<dbReference type="PANTHER" id="PTHR13568">
    <property type="entry name" value="FAM11A, B PROTEIN"/>
    <property type="match status" value="1"/>
</dbReference>
<evidence type="ECO:0000313" key="3">
    <source>
        <dbReference type="EMBL" id="JAP45823.1"/>
    </source>
</evidence>
<dbReference type="AlphaFoldDB" id="A0A0X3P2C2"/>
<feature type="transmembrane region" description="Helical" evidence="2">
    <location>
        <begin position="208"/>
        <end position="229"/>
    </location>
</feature>
<feature type="transmembrane region" description="Helical" evidence="2">
    <location>
        <begin position="110"/>
        <end position="130"/>
    </location>
</feature>
<evidence type="ECO:0000256" key="2">
    <source>
        <dbReference type="SAM" id="Phobius"/>
    </source>
</evidence>
<feature type="transmembrane region" description="Helical" evidence="2">
    <location>
        <begin position="172"/>
        <end position="196"/>
    </location>
</feature>
<feature type="transmembrane region" description="Helical" evidence="2">
    <location>
        <begin position="83"/>
        <end position="104"/>
    </location>
</feature>
<dbReference type="InterPro" id="IPR019396">
    <property type="entry name" value="TM_Fragile-X-F-assoc"/>
</dbReference>
<protein>
    <submittedName>
        <fullName evidence="3">Transmembrane protein 185B</fullName>
    </submittedName>
</protein>
<accession>A0A0X3P2C2</accession>
<dbReference type="PANTHER" id="PTHR13568:SF6">
    <property type="entry name" value="TRANSMEMBRANE PROTEIN 185A"/>
    <property type="match status" value="1"/>
</dbReference>
<reference evidence="3" key="1">
    <citation type="submission" date="2016-01" db="EMBL/GenBank/DDBJ databases">
        <title>Reference transcriptome for the parasite Schistocephalus solidus: insights into the molecular evolution of parasitism.</title>
        <authorList>
            <person name="Hebert F.O."/>
            <person name="Grambauer S."/>
            <person name="Barber I."/>
            <person name="Landry C.R."/>
            <person name="Aubin-Horth N."/>
        </authorList>
    </citation>
    <scope>NUCLEOTIDE SEQUENCE</scope>
</reference>
<keyword evidence="2" id="KW-1133">Transmembrane helix</keyword>
<keyword evidence="2 3" id="KW-0812">Transmembrane</keyword>
<gene>
    <name evidence="3" type="primary">T185B</name>
    <name evidence="3" type="ORF">TR94016</name>
</gene>
<proteinExistence type="predicted"/>
<feature type="region of interest" description="Disordered" evidence="1">
    <location>
        <begin position="365"/>
        <end position="476"/>
    </location>
</feature>
<keyword evidence="2" id="KW-0472">Membrane</keyword>
<sequence>MYPFMFCETFNTRRFFMLSLVLMFVTLLTLRLDSFIFWPYWVVFFPLWILKSFMLIGFVFEIIALCRQPRFYVERRLFIKQTFLDAFFCADLLFFEVLACSYLERPQGSWMPVCVPLFILSILSFFICILASNNDIDCDFHLLVASNFLFFVFVALKLDGIVQWAWKVTFTPFFLAVCFYLVLELHEFFLSIALFVSSSTLRCHRVQSFSITTCYILALIPLGSFGLLLSFRLDGNLHLPYVLLATPLMTSILVFMGLCISLHPHLKWRKSMRSLTIHLNKCILPLQEYGNISYKLSSLHRRSQDSQERQPALGAFQYAHRGSSQNQSQLLSLRPPSPAAIASQRAQAAYAIEAIFHLTDPEELKKAEEEEDSASTPSPRCHVPASTSKNMRKPQANEEDRLPLRSGSTQLHSHRCVYTAENSRCPLTSRSRSGSSSSSSSISKINCTETARPHLSHLSSPKDSPLPCSFRLDLPD</sequence>
<feature type="compositionally biased region" description="Low complexity" evidence="1">
    <location>
        <begin position="429"/>
        <end position="443"/>
    </location>
</feature>
<organism evidence="3">
    <name type="scientific">Schistocephalus solidus</name>
    <name type="common">Tapeworm</name>
    <dbReference type="NCBI Taxonomy" id="70667"/>
    <lineage>
        <taxon>Eukaryota</taxon>
        <taxon>Metazoa</taxon>
        <taxon>Spiralia</taxon>
        <taxon>Lophotrochozoa</taxon>
        <taxon>Platyhelminthes</taxon>
        <taxon>Cestoda</taxon>
        <taxon>Eucestoda</taxon>
        <taxon>Diphyllobothriidea</taxon>
        <taxon>Diphyllobothriidae</taxon>
        <taxon>Schistocephalus</taxon>
    </lineage>
</organism>
<evidence type="ECO:0000256" key="1">
    <source>
        <dbReference type="SAM" id="MobiDB-lite"/>
    </source>
</evidence>
<name>A0A0X3P2C2_SCHSO</name>
<dbReference type="Pfam" id="PF10269">
    <property type="entry name" value="Tmemb_185A"/>
    <property type="match status" value="1"/>
</dbReference>